<dbReference type="InterPro" id="IPR036388">
    <property type="entry name" value="WH-like_DNA-bd_sf"/>
</dbReference>
<reference evidence="9 10" key="1">
    <citation type="journal article" date="2016" name="Nat. Commun.">
        <title>Thousands of microbial genomes shed light on interconnected biogeochemical processes in an aquifer system.</title>
        <authorList>
            <person name="Anantharaman K."/>
            <person name="Brown C.T."/>
            <person name="Hug L.A."/>
            <person name="Sharon I."/>
            <person name="Castelle C.J."/>
            <person name="Probst A.J."/>
            <person name="Thomas B.C."/>
            <person name="Singh A."/>
            <person name="Wilkins M.J."/>
            <person name="Karaoz U."/>
            <person name="Brodie E.L."/>
            <person name="Williams K.H."/>
            <person name="Hubbard S.S."/>
            <person name="Banfield J.F."/>
        </authorList>
    </citation>
    <scope>NUCLEOTIDE SEQUENCE [LARGE SCALE GENOMIC DNA]</scope>
</reference>
<proteinExistence type="inferred from homology"/>
<dbReference type="AlphaFoldDB" id="A0A1F7GHU2"/>
<comment type="caution">
    <text evidence="9">The sequence shown here is derived from an EMBL/GenBank/DDBJ whole genome shotgun (WGS) entry which is preliminary data.</text>
</comment>
<accession>A0A1F7GHU2</accession>
<dbReference type="PANTHER" id="PTHR43133:SF8">
    <property type="entry name" value="RNA POLYMERASE SIGMA FACTOR HI_1459-RELATED"/>
    <property type="match status" value="1"/>
</dbReference>
<protein>
    <recommendedName>
        <fullName evidence="11">RNA polymerase sigma-70 region 2 domain-containing protein</fullName>
    </recommendedName>
</protein>
<gene>
    <name evidence="9" type="ORF">A2866_03005</name>
</gene>
<dbReference type="GO" id="GO:0003677">
    <property type="term" value="F:DNA binding"/>
    <property type="evidence" value="ECO:0007669"/>
    <property type="project" value="UniProtKB-KW"/>
</dbReference>
<dbReference type="Gene3D" id="1.10.10.10">
    <property type="entry name" value="Winged helix-like DNA-binding domain superfamily/Winged helix DNA-binding domain"/>
    <property type="match status" value="1"/>
</dbReference>
<organism evidence="9 10">
    <name type="scientific">Candidatus Roizmanbacteria bacterium RIFCSPHIGHO2_01_FULL_39_8</name>
    <dbReference type="NCBI Taxonomy" id="1802033"/>
    <lineage>
        <taxon>Bacteria</taxon>
        <taxon>Candidatus Roizmaniibacteriota</taxon>
    </lineage>
</organism>
<evidence type="ECO:0000256" key="1">
    <source>
        <dbReference type="ARBA" id="ARBA00010641"/>
    </source>
</evidence>
<dbReference type="Gene3D" id="1.10.1740.10">
    <property type="match status" value="1"/>
</dbReference>
<evidence type="ECO:0000256" key="3">
    <source>
        <dbReference type="ARBA" id="ARBA00023082"/>
    </source>
</evidence>
<dbReference type="Pfam" id="PF08281">
    <property type="entry name" value="Sigma70_r4_2"/>
    <property type="match status" value="1"/>
</dbReference>
<name>A0A1F7GHU2_9BACT</name>
<dbReference type="InterPro" id="IPR039425">
    <property type="entry name" value="RNA_pol_sigma-70-like"/>
</dbReference>
<comment type="similarity">
    <text evidence="1">Belongs to the sigma-70 factor family. ECF subfamily.</text>
</comment>
<keyword evidence="2" id="KW-0805">Transcription regulation</keyword>
<dbReference type="GO" id="GO:0016987">
    <property type="term" value="F:sigma factor activity"/>
    <property type="evidence" value="ECO:0007669"/>
    <property type="project" value="UniProtKB-KW"/>
</dbReference>
<dbReference type="Proteomes" id="UP000177026">
    <property type="component" value="Unassembled WGS sequence"/>
</dbReference>
<evidence type="ECO:0000313" key="10">
    <source>
        <dbReference type="Proteomes" id="UP000177026"/>
    </source>
</evidence>
<dbReference type="InterPro" id="IPR013249">
    <property type="entry name" value="RNA_pol_sigma70_r4_t2"/>
</dbReference>
<evidence type="ECO:0000259" key="7">
    <source>
        <dbReference type="Pfam" id="PF04542"/>
    </source>
</evidence>
<dbReference type="InterPro" id="IPR007627">
    <property type="entry name" value="RNA_pol_sigma70_r2"/>
</dbReference>
<evidence type="ECO:0000256" key="2">
    <source>
        <dbReference type="ARBA" id="ARBA00023015"/>
    </source>
</evidence>
<evidence type="ECO:0000256" key="6">
    <source>
        <dbReference type="SAM" id="Coils"/>
    </source>
</evidence>
<evidence type="ECO:0000256" key="5">
    <source>
        <dbReference type="ARBA" id="ARBA00023163"/>
    </source>
</evidence>
<dbReference type="InterPro" id="IPR013324">
    <property type="entry name" value="RNA_pol_sigma_r3/r4-like"/>
</dbReference>
<keyword evidence="5" id="KW-0804">Transcription</keyword>
<dbReference type="InterPro" id="IPR014284">
    <property type="entry name" value="RNA_pol_sigma-70_dom"/>
</dbReference>
<keyword evidence="3" id="KW-0731">Sigma factor</keyword>
<keyword evidence="6" id="KW-0175">Coiled coil</keyword>
<evidence type="ECO:0000259" key="8">
    <source>
        <dbReference type="Pfam" id="PF08281"/>
    </source>
</evidence>
<sequence>MKISQGEKLLVKNIIAREQKAFLLIYKLYHKPIFNFVKRQVNDYYLAEEITNDVFLDFIEALRDFNFQSSLKTFIYSIAKNKTIDFIRKKKIKKVLFSALPQYVVEGLKTILMDDEIERKELEEKIKKVLDRLPNDYRLILRLKYIEGEKVLEIARKLSLGFKATESLLFRARKSFIKVYNNLP</sequence>
<dbReference type="EMBL" id="MFZI01000076">
    <property type="protein sequence ID" value="OGK18072.1"/>
    <property type="molecule type" value="Genomic_DNA"/>
</dbReference>
<dbReference type="InterPro" id="IPR013325">
    <property type="entry name" value="RNA_pol_sigma_r2"/>
</dbReference>
<dbReference type="GO" id="GO:0006352">
    <property type="term" value="P:DNA-templated transcription initiation"/>
    <property type="evidence" value="ECO:0007669"/>
    <property type="project" value="InterPro"/>
</dbReference>
<feature type="domain" description="RNA polymerase sigma factor 70 region 4 type 2" evidence="8">
    <location>
        <begin position="124"/>
        <end position="174"/>
    </location>
</feature>
<evidence type="ECO:0008006" key="11">
    <source>
        <dbReference type="Google" id="ProtNLM"/>
    </source>
</evidence>
<dbReference type="NCBIfam" id="TIGR02937">
    <property type="entry name" value="sigma70-ECF"/>
    <property type="match status" value="1"/>
</dbReference>
<evidence type="ECO:0000313" key="9">
    <source>
        <dbReference type="EMBL" id="OGK18072.1"/>
    </source>
</evidence>
<dbReference type="PANTHER" id="PTHR43133">
    <property type="entry name" value="RNA POLYMERASE ECF-TYPE SIGMA FACTO"/>
    <property type="match status" value="1"/>
</dbReference>
<feature type="domain" description="RNA polymerase sigma-70 region 2" evidence="7">
    <location>
        <begin position="26"/>
        <end position="91"/>
    </location>
</feature>
<keyword evidence="4" id="KW-0238">DNA-binding</keyword>
<dbReference type="SUPFAM" id="SSF88659">
    <property type="entry name" value="Sigma3 and sigma4 domains of RNA polymerase sigma factors"/>
    <property type="match status" value="1"/>
</dbReference>
<feature type="coiled-coil region" evidence="6">
    <location>
        <begin position="105"/>
        <end position="132"/>
    </location>
</feature>
<dbReference type="Pfam" id="PF04542">
    <property type="entry name" value="Sigma70_r2"/>
    <property type="match status" value="1"/>
</dbReference>
<dbReference type="SUPFAM" id="SSF88946">
    <property type="entry name" value="Sigma2 domain of RNA polymerase sigma factors"/>
    <property type="match status" value="1"/>
</dbReference>
<evidence type="ECO:0000256" key="4">
    <source>
        <dbReference type="ARBA" id="ARBA00023125"/>
    </source>
</evidence>